<evidence type="ECO:0000313" key="3">
    <source>
        <dbReference type="Proteomes" id="UP000703269"/>
    </source>
</evidence>
<dbReference type="Proteomes" id="UP000703269">
    <property type="component" value="Unassembled WGS sequence"/>
</dbReference>
<gene>
    <name evidence="2" type="ORF">PsYK624_149840</name>
</gene>
<evidence type="ECO:0000256" key="1">
    <source>
        <dbReference type="SAM" id="MobiDB-lite"/>
    </source>
</evidence>
<organism evidence="2 3">
    <name type="scientific">Phanerochaete sordida</name>
    <dbReference type="NCBI Taxonomy" id="48140"/>
    <lineage>
        <taxon>Eukaryota</taxon>
        <taxon>Fungi</taxon>
        <taxon>Dikarya</taxon>
        <taxon>Basidiomycota</taxon>
        <taxon>Agaricomycotina</taxon>
        <taxon>Agaricomycetes</taxon>
        <taxon>Polyporales</taxon>
        <taxon>Phanerochaetaceae</taxon>
        <taxon>Phanerochaete</taxon>
    </lineage>
</organism>
<reference evidence="2 3" key="1">
    <citation type="submission" date="2021-08" db="EMBL/GenBank/DDBJ databases">
        <title>Draft Genome Sequence of Phanerochaete sordida strain YK-624.</title>
        <authorList>
            <person name="Mori T."/>
            <person name="Dohra H."/>
            <person name="Suzuki T."/>
            <person name="Kawagishi H."/>
            <person name="Hirai H."/>
        </authorList>
    </citation>
    <scope>NUCLEOTIDE SEQUENCE [LARGE SCALE GENOMIC DNA]</scope>
    <source>
        <strain evidence="2 3">YK-624</strain>
    </source>
</reference>
<accession>A0A9P3GMY3</accession>
<dbReference type="AlphaFoldDB" id="A0A9P3GMY3"/>
<name>A0A9P3GMY3_9APHY</name>
<comment type="caution">
    <text evidence="2">The sequence shown here is derived from an EMBL/GenBank/DDBJ whole genome shotgun (WGS) entry which is preliminary data.</text>
</comment>
<protein>
    <submittedName>
        <fullName evidence="2">Uncharacterized protein</fullName>
    </submittedName>
</protein>
<sequence>MFEEAAAAFPSSQPVSILTDTRAHASADRRAAVTAIDGETSDARAATGDYEVGERGEGDVDCGSFARKRGPS</sequence>
<feature type="region of interest" description="Disordered" evidence="1">
    <location>
        <begin position="52"/>
        <end position="72"/>
    </location>
</feature>
<proteinExistence type="predicted"/>
<keyword evidence="3" id="KW-1185">Reference proteome</keyword>
<evidence type="ECO:0000313" key="2">
    <source>
        <dbReference type="EMBL" id="GJE98748.1"/>
    </source>
</evidence>
<dbReference type="EMBL" id="BPQB01000094">
    <property type="protein sequence ID" value="GJE98748.1"/>
    <property type="molecule type" value="Genomic_DNA"/>
</dbReference>